<keyword evidence="3" id="KW-1185">Reference proteome</keyword>
<name>A0AAN8Z5Y8_9MAGN</name>
<comment type="caution">
    <text evidence="2">The sequence shown here is derived from an EMBL/GenBank/DDBJ whole genome shotgun (WGS) entry which is preliminary data.</text>
</comment>
<evidence type="ECO:0000256" key="1">
    <source>
        <dbReference type="SAM" id="MobiDB-lite"/>
    </source>
</evidence>
<dbReference type="EMBL" id="JBAMMX010000017">
    <property type="protein sequence ID" value="KAK6923730.1"/>
    <property type="molecule type" value="Genomic_DNA"/>
</dbReference>
<reference evidence="2 3" key="1">
    <citation type="submission" date="2023-12" db="EMBL/GenBank/DDBJ databases">
        <title>A high-quality genome assembly for Dillenia turbinata (Dilleniales).</title>
        <authorList>
            <person name="Chanderbali A."/>
        </authorList>
    </citation>
    <scope>NUCLEOTIDE SEQUENCE [LARGE SCALE GENOMIC DNA]</scope>
    <source>
        <strain evidence="2">LSX21</strain>
        <tissue evidence="2">Leaf</tissue>
    </source>
</reference>
<accession>A0AAN8Z5Y8</accession>
<protein>
    <recommendedName>
        <fullName evidence="4">Vacuolar protein sorting-associated protein 13 VPS13 adaptor binding domain-containing protein</fullName>
    </recommendedName>
</protein>
<gene>
    <name evidence="2" type="ORF">RJ641_009930</name>
</gene>
<evidence type="ECO:0008006" key="4">
    <source>
        <dbReference type="Google" id="ProtNLM"/>
    </source>
</evidence>
<dbReference type="PROSITE" id="PS00018">
    <property type="entry name" value="EF_HAND_1"/>
    <property type="match status" value="1"/>
</dbReference>
<feature type="compositionally biased region" description="Polar residues" evidence="1">
    <location>
        <begin position="1066"/>
        <end position="1087"/>
    </location>
</feature>
<organism evidence="2 3">
    <name type="scientific">Dillenia turbinata</name>
    <dbReference type="NCBI Taxonomy" id="194707"/>
    <lineage>
        <taxon>Eukaryota</taxon>
        <taxon>Viridiplantae</taxon>
        <taxon>Streptophyta</taxon>
        <taxon>Embryophyta</taxon>
        <taxon>Tracheophyta</taxon>
        <taxon>Spermatophyta</taxon>
        <taxon>Magnoliopsida</taxon>
        <taxon>eudicotyledons</taxon>
        <taxon>Gunneridae</taxon>
        <taxon>Pentapetalae</taxon>
        <taxon>Dilleniales</taxon>
        <taxon>Dilleniaceae</taxon>
        <taxon>Dillenia</taxon>
    </lineage>
</organism>
<evidence type="ECO:0000313" key="2">
    <source>
        <dbReference type="EMBL" id="KAK6923730.1"/>
    </source>
</evidence>
<sequence>MLFFNDVIRRKVASLLHPWLLEEPESEVRLGFFHSHLIFKNLSVDASALNRFIERSTNLLFDEFRVESLTLRISNWSCPAFSLHMNGVHITLRLRGMEEESRVKKSNTCLVDKKKILSEIDPEGTVLHGVLEKIVGSSGSRNQLKNSIWNVLLRHFRLQIHDFHLQLRFSILDDHIKWLSEIKEFTIEGDYQSTRCIILGLAGALISPLRKFSFNVDSRGFEVALEKDDHLNSVLAPTNAFCCIKFKDLQLIDLNLHVPELCMSFSPDYLPIVYAFQSLLSRESKNIRRGKHLWRIAADRLATRMSVKKLVGFVCLWLHLVNDYHCLLCQVGYPAEKLIRRKVIEMSRDNKFSRYVKHLWQLVSEHEKKLPVEAIARARRIARHRASLNVGHAEEDGNLKLFPGILNLLKFLWGLICWLLLFFVQKFSFRSFSRYPDSDEEVVDISDSCCAQSHFGISLGKISFTISPCFAFQPPLRSEVESSSGISSLDLLSFCVSISAFSLLYDENIYGQSLFLSSGHLKVMSLSSKGERAGEWNDVLWVEPALMISPIENTVDGSADGTTSQCIRMLEKSLGEMRFKWGRFCLKFRERKILYSEEPWLLCETKSSFIDQYPSNSYSGLWRCCLTLGKLNFAARYLSLVSIFVLHKQIQHALYWNESNEKEMVLSQSSSVVSGSPKVDLYRLYSGLMRMAMLRMVPERHIQVAILIDGFCIRIPVSKQRFDGGDKDQDHALGHDDLFLVLNVRTIEIVTRPTLDSDTSEHDELRLRKPQIITSQRLDDEMYMSTGQISLGLRLRLFGLDAYMEETAQNQQLPILVSKPINVNFSSLRFCLHSFGTSKVGFSAAFHWLAMGFDVLLCLNELSVIFQVVGLFSSVSEISTSLNSTHGSHYPEFCKKMFVSAASQHRNASDGSNFVLQSTEFLINGTFEIKSVDVILHNARKSSIKKFSLITDDLSILGHDVPDYGIWMTVQSCCSELSFEEEKLEALADLLGVQFVIFKCQSEKEGCTAPSQFRNSILQTFGSLYETSFSSCSISLRVVSPQNASSTGSSSNLLDESTDAGGSPLMTGSSSLTIGNEDSNTQPSNSGQLLKFTSNSTAEVLNQWLCINITFSEIFIVSCSVKQTLAGLQQSKIFLSSLSIGPEFQKVSWQVQGGLVFLEPSALRIFERCIASYAHYCRILIPLIPLWKKQSKTAELGHTINHGHFCEEQSSEVSSVHDKASRMLLEAFTLEISQFFLGFVVAEESGCIWEFFVGFDACLNLNWSRMRWKLLLDLSSLSILSQVHEIVDQRETETPHFSSLSANDIFSRHGDEISSVPKGEILSSPFLSTAEVPKDTSEIQAYHSSGQNYIMKKMTAFISIEKPIGGNENDLLGLNRIWVGRGSVSGFDMTISLLELQMLVSVGATFSEVSDEKTTSCKKQANGSFNQELDDYLGETVRDGAIVAIQDVHQHLYLTVESMENKYSLTGVMHYSLVGDKALFRVRCQKQRRWSSPVSWFSLVSLHAKTSSGEPLRLSCRSGSGFVDIAGTSDSSASLWRTLPYRPENFEGDSDKKLHNNLARGTCYLLNKKNDCSIAFLDGYPEFVKKPGNPFKFKVFLESPEALVFAAQGGCLAPIGTHVQHDKLMKKETDGLITKAPCIDVIINKVSLTIVKGLSGTRENYPLLQGCAEGVQIINQILTSKVRVMSTLRAILYYFDAHRNMRELVHPVEASIFYRSRLQNQHLEGSPHLVSLHLYCRIKEVGIALTEISMDILLFVIGELNLAGPFSVRTSEILASCCKV</sequence>
<feature type="non-terminal residue" evidence="2">
    <location>
        <position position="1780"/>
    </location>
</feature>
<feature type="region of interest" description="Disordered" evidence="1">
    <location>
        <begin position="1065"/>
        <end position="1087"/>
    </location>
</feature>
<evidence type="ECO:0000313" key="3">
    <source>
        <dbReference type="Proteomes" id="UP001370490"/>
    </source>
</evidence>
<dbReference type="Proteomes" id="UP001370490">
    <property type="component" value="Unassembled WGS sequence"/>
</dbReference>
<dbReference type="InterPro" id="IPR018247">
    <property type="entry name" value="EF_Hand_1_Ca_BS"/>
</dbReference>
<proteinExistence type="predicted"/>